<reference evidence="4" key="1">
    <citation type="submission" date="2016-05" db="EMBL/GenBank/DDBJ databases">
        <authorList>
            <person name="Baek K."/>
            <person name="Yang S.-J."/>
        </authorList>
    </citation>
    <scope>NUCLEOTIDE SEQUENCE [LARGE SCALE GENOMIC DNA]</scope>
    <source>
        <strain evidence="4">ST58-10</strain>
    </source>
</reference>
<dbReference type="Proteomes" id="UP000078070">
    <property type="component" value="Chromosome"/>
</dbReference>
<dbReference type="EMBL" id="CP015839">
    <property type="protein sequence ID" value="ANG63677.1"/>
    <property type="molecule type" value="Genomic_DNA"/>
</dbReference>
<reference evidence="3 4" key="2">
    <citation type="journal article" date="2018" name="Int. J. Syst. Evol. Microbiol.">
        <title>Marinobacterium aestuarii sp. nov., a benzene-degrading marine bacterium isolated from estuary sediment.</title>
        <authorList>
            <person name="Bae S.S."/>
            <person name="Jung J."/>
            <person name="Chung D."/>
            <person name="Baek K."/>
        </authorList>
    </citation>
    <scope>NUCLEOTIDE SEQUENCE [LARGE SCALE GENOMIC DNA]</scope>
    <source>
        <strain evidence="3 4">ST58-10</strain>
    </source>
</reference>
<name>A0A1A9F0L2_9GAMM</name>
<feature type="chain" id="PRO_5008386606" description="RcnB family protein" evidence="2">
    <location>
        <begin position="27"/>
        <end position="206"/>
    </location>
</feature>
<evidence type="ECO:0000256" key="1">
    <source>
        <dbReference type="SAM" id="MobiDB-lite"/>
    </source>
</evidence>
<dbReference type="OrthoDB" id="5739345at2"/>
<feature type="region of interest" description="Disordered" evidence="1">
    <location>
        <begin position="24"/>
        <end position="80"/>
    </location>
</feature>
<evidence type="ECO:0008006" key="5">
    <source>
        <dbReference type="Google" id="ProtNLM"/>
    </source>
</evidence>
<dbReference type="STRING" id="1821621.A8C75_15110"/>
<dbReference type="KEGG" id="mars:A8C75_15110"/>
<accession>A0A1A9F0L2</accession>
<evidence type="ECO:0000313" key="3">
    <source>
        <dbReference type="EMBL" id="ANG63677.1"/>
    </source>
</evidence>
<protein>
    <recommendedName>
        <fullName evidence="5">RcnB family protein</fullName>
    </recommendedName>
</protein>
<sequence>MRIKSVVPVALLLTALSVSFSGAALAQKPESEDGKQYDKKHDKKYDNQGDKKSDKAAGNKHGRADEKRLDVQGVGESAHDGERLHLLAPLVREDRDHIRQYLRTGDAGFSGQPGQGKHKPLPPGLQQKLDRGGDLPPGWQKKVARGEVLEPDLRRRAQRLPADLNRGLQGYGADTELLLLEDRVLRVATGQGTVLDVIDIADILVR</sequence>
<evidence type="ECO:0000313" key="4">
    <source>
        <dbReference type="Proteomes" id="UP000078070"/>
    </source>
</evidence>
<gene>
    <name evidence="3" type="ORF">A8C75_15110</name>
</gene>
<evidence type="ECO:0000256" key="2">
    <source>
        <dbReference type="SAM" id="SignalP"/>
    </source>
</evidence>
<keyword evidence="4" id="KW-1185">Reference proteome</keyword>
<dbReference type="AlphaFoldDB" id="A0A1A9F0L2"/>
<keyword evidence="2" id="KW-0732">Signal</keyword>
<dbReference type="Gene3D" id="3.10.450.160">
    <property type="entry name" value="inner membrane protein cigr"/>
    <property type="match status" value="1"/>
</dbReference>
<feature type="signal peptide" evidence="2">
    <location>
        <begin position="1"/>
        <end position="26"/>
    </location>
</feature>
<organism evidence="3 4">
    <name type="scientific">Marinobacterium aestuarii</name>
    <dbReference type="NCBI Taxonomy" id="1821621"/>
    <lineage>
        <taxon>Bacteria</taxon>
        <taxon>Pseudomonadati</taxon>
        <taxon>Pseudomonadota</taxon>
        <taxon>Gammaproteobacteria</taxon>
        <taxon>Oceanospirillales</taxon>
        <taxon>Oceanospirillaceae</taxon>
        <taxon>Marinobacterium</taxon>
    </lineage>
</organism>
<feature type="compositionally biased region" description="Basic and acidic residues" evidence="1">
    <location>
        <begin position="29"/>
        <end position="70"/>
    </location>
</feature>
<proteinExistence type="predicted"/>
<dbReference type="RefSeq" id="WP_067384147.1">
    <property type="nucleotide sequence ID" value="NZ_CP015839.1"/>
</dbReference>